<feature type="transmembrane region" description="Helical" evidence="1">
    <location>
        <begin position="12"/>
        <end position="31"/>
    </location>
</feature>
<evidence type="ECO:0000313" key="2">
    <source>
        <dbReference type="EMBL" id="NJB99581.1"/>
    </source>
</evidence>
<name>A0A7X5Y1X6_9SPHN</name>
<feature type="transmembrane region" description="Helical" evidence="1">
    <location>
        <begin position="209"/>
        <end position="229"/>
    </location>
</feature>
<evidence type="ECO:0000256" key="1">
    <source>
        <dbReference type="SAM" id="Phobius"/>
    </source>
</evidence>
<feature type="transmembrane region" description="Helical" evidence="1">
    <location>
        <begin position="51"/>
        <end position="73"/>
    </location>
</feature>
<dbReference type="EMBL" id="JAATJB010000017">
    <property type="protein sequence ID" value="NJB99581.1"/>
    <property type="molecule type" value="Genomic_DNA"/>
</dbReference>
<feature type="transmembrane region" description="Helical" evidence="1">
    <location>
        <begin position="162"/>
        <end position="181"/>
    </location>
</feature>
<keyword evidence="1" id="KW-1133">Transmembrane helix</keyword>
<keyword evidence="3" id="KW-1185">Reference proteome</keyword>
<accession>A0A7X5Y1X6</accession>
<reference evidence="2 3" key="1">
    <citation type="submission" date="2020-03" db="EMBL/GenBank/DDBJ databases">
        <title>Genomic Encyclopedia of Type Strains, Phase IV (KMG-IV): sequencing the most valuable type-strain genomes for metagenomic binning, comparative biology and taxonomic classification.</title>
        <authorList>
            <person name="Goeker M."/>
        </authorList>
    </citation>
    <scope>NUCLEOTIDE SEQUENCE [LARGE SCALE GENOMIC DNA]</scope>
    <source>
        <strain evidence="2 3">DSM 7225</strain>
    </source>
</reference>
<sequence length="274" mass="29498">MKPQDLFLGVRDFLSLLVPGVVFLILCPAPILPALSKPLRIGSGNPDATLLVLVFLAAALTIGSILAGLAGLLDRPVDKYVGRRLNQQSSRWCPKSLAEQIEKLGEVQQMAAALARHINPIAGPSGRELPWTPRSFWWNYLRLNCPVATAELDRIEGLQKQFRSLIVVAAAAALFALGRSIRWEMLANTTGTPAHIGGALAPLADALPWFLALVSLVTGFFCFVAYVGYRVRFARRLFELAIIHALPKDTIAAGTSAFFAEAPHPAPTAPGATS</sequence>
<dbReference type="Proteomes" id="UP000531251">
    <property type="component" value="Unassembled WGS sequence"/>
</dbReference>
<keyword evidence="1" id="KW-0812">Transmembrane</keyword>
<gene>
    <name evidence="2" type="ORF">GGR89_003925</name>
</gene>
<keyword evidence="1" id="KW-0472">Membrane</keyword>
<protein>
    <submittedName>
        <fullName evidence="2">Uncharacterized protein</fullName>
    </submittedName>
</protein>
<evidence type="ECO:0000313" key="3">
    <source>
        <dbReference type="Proteomes" id="UP000531251"/>
    </source>
</evidence>
<proteinExistence type="predicted"/>
<dbReference type="AlphaFoldDB" id="A0A7X5Y1X6"/>
<comment type="caution">
    <text evidence="2">The sequence shown here is derived from an EMBL/GenBank/DDBJ whole genome shotgun (WGS) entry which is preliminary data.</text>
</comment>
<dbReference type="RefSeq" id="WP_125977232.1">
    <property type="nucleotide sequence ID" value="NZ_BAAADY010000026.1"/>
</dbReference>
<organism evidence="2 3">
    <name type="scientific">Sphingomonas trueperi</name>
    <dbReference type="NCBI Taxonomy" id="53317"/>
    <lineage>
        <taxon>Bacteria</taxon>
        <taxon>Pseudomonadati</taxon>
        <taxon>Pseudomonadota</taxon>
        <taxon>Alphaproteobacteria</taxon>
        <taxon>Sphingomonadales</taxon>
        <taxon>Sphingomonadaceae</taxon>
        <taxon>Sphingomonas</taxon>
    </lineage>
</organism>